<protein>
    <submittedName>
        <fullName evidence="3">Methionyl-tRNA formyltransferase</fullName>
    </submittedName>
</protein>
<dbReference type="RefSeq" id="WP_078922914.1">
    <property type="nucleotide sequence ID" value="NZ_FUYB01000012.1"/>
</dbReference>
<proteinExistence type="predicted"/>
<dbReference type="Gene3D" id="3.40.50.12230">
    <property type="match status" value="1"/>
</dbReference>
<accession>A0A1T4X2R2</accession>
<dbReference type="Pfam" id="PF00551">
    <property type="entry name" value="Formyl_trans_N"/>
    <property type="match status" value="1"/>
</dbReference>
<feature type="transmembrane region" description="Helical" evidence="1">
    <location>
        <begin position="63"/>
        <end position="81"/>
    </location>
</feature>
<dbReference type="PANTHER" id="PTHR11138">
    <property type="entry name" value="METHIONYL-TRNA FORMYLTRANSFERASE"/>
    <property type="match status" value="1"/>
</dbReference>
<keyword evidence="1" id="KW-1133">Transmembrane helix</keyword>
<evidence type="ECO:0000259" key="2">
    <source>
        <dbReference type="Pfam" id="PF00551"/>
    </source>
</evidence>
<dbReference type="GO" id="GO:0005829">
    <property type="term" value="C:cytosol"/>
    <property type="evidence" value="ECO:0007669"/>
    <property type="project" value="TreeGrafter"/>
</dbReference>
<dbReference type="InterPro" id="IPR036477">
    <property type="entry name" value="Formyl_transf_N_sf"/>
</dbReference>
<dbReference type="OrthoDB" id="9802815at2"/>
<organism evidence="3 4">
    <name type="scientific">Thiothrix eikelboomii</name>
    <dbReference type="NCBI Taxonomy" id="92487"/>
    <lineage>
        <taxon>Bacteria</taxon>
        <taxon>Pseudomonadati</taxon>
        <taxon>Pseudomonadota</taxon>
        <taxon>Gammaproteobacteria</taxon>
        <taxon>Thiotrichales</taxon>
        <taxon>Thiotrichaceae</taxon>
        <taxon>Thiothrix</taxon>
    </lineage>
</organism>
<reference evidence="3 4" key="1">
    <citation type="submission" date="2017-02" db="EMBL/GenBank/DDBJ databases">
        <authorList>
            <person name="Peterson S.W."/>
        </authorList>
    </citation>
    <scope>NUCLEOTIDE SEQUENCE [LARGE SCALE GENOMIC DNA]</scope>
    <source>
        <strain evidence="3 4">ATCC 49788</strain>
    </source>
</reference>
<keyword evidence="3" id="KW-0808">Transferase</keyword>
<dbReference type="AlphaFoldDB" id="A0A1T4X2R2"/>
<evidence type="ECO:0000313" key="3">
    <source>
        <dbReference type="EMBL" id="SKA83884.1"/>
    </source>
</evidence>
<dbReference type="STRING" id="92487.SAMN02745130_02442"/>
<dbReference type="EMBL" id="FUYB01000012">
    <property type="protein sequence ID" value="SKA83884.1"/>
    <property type="molecule type" value="Genomic_DNA"/>
</dbReference>
<dbReference type="CDD" id="cd08369">
    <property type="entry name" value="FMT_core"/>
    <property type="match status" value="1"/>
</dbReference>
<dbReference type="Proteomes" id="UP000190460">
    <property type="component" value="Unassembled WGS sequence"/>
</dbReference>
<feature type="domain" description="Formyl transferase N-terminal" evidence="2">
    <location>
        <begin position="105"/>
        <end position="209"/>
    </location>
</feature>
<sequence length="267" mass="30536">MSPARRVIFCTYPSAYSDLVLKELLKAEDLDLVGVVSSTRILNKSDSQWRASLRQIQLSGLRYAAYLFAITYLYRGLAWVFGKPRFKQQLMAQQIPLLETTDINSTASIEFLKALQPDLLLSAHFNQLLKLEVLALPQYGCLNIHPSLLPAFKGVDPAFYALLKQVRETGVTVHKQDEQFDHGAILEQSKLSIRPRDTLFSLNLKLFKLGAMSAVRQIQQLTAETAGRAQTSVGGYDSWPNPLATKQFRQQRRYFRWREYLAFIRYT</sequence>
<gene>
    <name evidence="3" type="ORF">SAMN02745130_02442</name>
</gene>
<dbReference type="SUPFAM" id="SSF53328">
    <property type="entry name" value="Formyltransferase"/>
    <property type="match status" value="1"/>
</dbReference>
<dbReference type="InterPro" id="IPR002376">
    <property type="entry name" value="Formyl_transf_N"/>
</dbReference>
<name>A0A1T4X2R2_9GAMM</name>
<evidence type="ECO:0000313" key="4">
    <source>
        <dbReference type="Proteomes" id="UP000190460"/>
    </source>
</evidence>
<keyword evidence="1" id="KW-0472">Membrane</keyword>
<evidence type="ECO:0000256" key="1">
    <source>
        <dbReference type="SAM" id="Phobius"/>
    </source>
</evidence>
<keyword evidence="4" id="KW-1185">Reference proteome</keyword>
<dbReference type="PANTHER" id="PTHR11138:SF5">
    <property type="entry name" value="METHIONYL-TRNA FORMYLTRANSFERASE, MITOCHONDRIAL"/>
    <property type="match status" value="1"/>
</dbReference>
<dbReference type="GO" id="GO:0004479">
    <property type="term" value="F:methionyl-tRNA formyltransferase activity"/>
    <property type="evidence" value="ECO:0007669"/>
    <property type="project" value="TreeGrafter"/>
</dbReference>
<keyword evidence="1" id="KW-0812">Transmembrane</keyword>